<feature type="transmembrane region" description="Helical" evidence="5">
    <location>
        <begin position="40"/>
        <end position="62"/>
    </location>
</feature>
<evidence type="ECO:0000256" key="3">
    <source>
        <dbReference type="ARBA" id="ARBA00022989"/>
    </source>
</evidence>
<reference evidence="6 7" key="1">
    <citation type="submission" date="2018-03" db="EMBL/GenBank/DDBJ databases">
        <title>Genomic Encyclopedia of Archaeal and Bacterial Type Strains, Phase II (KMG-II): from individual species to whole genera.</title>
        <authorList>
            <person name="Goeker M."/>
        </authorList>
    </citation>
    <scope>NUCLEOTIDE SEQUENCE [LARGE SCALE GENOMIC DNA]</scope>
    <source>
        <strain evidence="6 7">DSM 100214</strain>
    </source>
</reference>
<keyword evidence="3 5" id="KW-1133">Transmembrane helix</keyword>
<dbReference type="PANTHER" id="PTHR43847:SF1">
    <property type="entry name" value="BLL3993 PROTEIN"/>
    <property type="match status" value="1"/>
</dbReference>
<name>A0A2V3PS87_9BACT</name>
<dbReference type="GO" id="GO:0004671">
    <property type="term" value="F:protein C-terminal S-isoprenylcysteine carboxyl O-methyltransferase activity"/>
    <property type="evidence" value="ECO:0007669"/>
    <property type="project" value="InterPro"/>
</dbReference>
<keyword evidence="6" id="KW-0489">Methyltransferase</keyword>
<dbReference type="OrthoDB" id="7203053at2"/>
<evidence type="ECO:0000256" key="5">
    <source>
        <dbReference type="SAM" id="Phobius"/>
    </source>
</evidence>
<comment type="subcellular location">
    <subcellularLocation>
        <location evidence="1">Membrane</location>
        <topology evidence="1">Multi-pass membrane protein</topology>
    </subcellularLocation>
</comment>
<keyword evidence="4 5" id="KW-0472">Membrane</keyword>
<gene>
    <name evidence="6" type="ORF">CLV62_107113</name>
</gene>
<sequence length="168" mass="19970">MIFSFFILFLILLRIGELFLSRKNEQWLLQHGAIEYGQKHYPFIVGLHVLFIISLIVEYSIIDYSIAATMRYSIRLLILFFVLMALKAWVILSLGKFWNTKIYRVNRFPLIRRGPYRYVKHPNYIIVIAEIAIIPLIFHLYYTAVIFTLLNGLMLAWRIKEENKALNL</sequence>
<feature type="transmembrane region" description="Helical" evidence="5">
    <location>
        <begin position="74"/>
        <end position="92"/>
    </location>
</feature>
<dbReference type="RefSeq" id="WP_110310238.1">
    <property type="nucleotide sequence ID" value="NZ_QICL01000007.1"/>
</dbReference>
<proteinExistence type="predicted"/>
<feature type="transmembrane region" description="Helical" evidence="5">
    <location>
        <begin position="124"/>
        <end position="150"/>
    </location>
</feature>
<dbReference type="InterPro" id="IPR052527">
    <property type="entry name" value="Metal_cation-efflux_comp"/>
</dbReference>
<protein>
    <submittedName>
        <fullName evidence="6">Methyltransferase</fullName>
    </submittedName>
</protein>
<dbReference type="Proteomes" id="UP000247973">
    <property type="component" value="Unassembled WGS sequence"/>
</dbReference>
<dbReference type="InterPro" id="IPR007269">
    <property type="entry name" value="ICMT_MeTrfase"/>
</dbReference>
<evidence type="ECO:0000313" key="6">
    <source>
        <dbReference type="EMBL" id="PXV65516.1"/>
    </source>
</evidence>
<dbReference type="PANTHER" id="PTHR43847">
    <property type="entry name" value="BLL3993 PROTEIN"/>
    <property type="match status" value="1"/>
</dbReference>
<dbReference type="Pfam" id="PF04140">
    <property type="entry name" value="ICMT"/>
    <property type="match status" value="1"/>
</dbReference>
<keyword evidence="6" id="KW-0808">Transferase</keyword>
<keyword evidence="7" id="KW-1185">Reference proteome</keyword>
<dbReference type="EMBL" id="QICL01000007">
    <property type="protein sequence ID" value="PXV65516.1"/>
    <property type="molecule type" value="Genomic_DNA"/>
</dbReference>
<evidence type="ECO:0000256" key="4">
    <source>
        <dbReference type="ARBA" id="ARBA00023136"/>
    </source>
</evidence>
<comment type="caution">
    <text evidence="6">The sequence shown here is derived from an EMBL/GenBank/DDBJ whole genome shotgun (WGS) entry which is preliminary data.</text>
</comment>
<keyword evidence="2 5" id="KW-0812">Transmembrane</keyword>
<dbReference type="Gene3D" id="1.20.120.1630">
    <property type="match status" value="1"/>
</dbReference>
<dbReference type="GO" id="GO:0016020">
    <property type="term" value="C:membrane"/>
    <property type="evidence" value="ECO:0007669"/>
    <property type="project" value="UniProtKB-SubCell"/>
</dbReference>
<evidence type="ECO:0000256" key="2">
    <source>
        <dbReference type="ARBA" id="ARBA00022692"/>
    </source>
</evidence>
<organism evidence="6 7">
    <name type="scientific">Dysgonomonas alginatilytica</name>
    <dbReference type="NCBI Taxonomy" id="1605892"/>
    <lineage>
        <taxon>Bacteria</taxon>
        <taxon>Pseudomonadati</taxon>
        <taxon>Bacteroidota</taxon>
        <taxon>Bacteroidia</taxon>
        <taxon>Bacteroidales</taxon>
        <taxon>Dysgonomonadaceae</taxon>
        <taxon>Dysgonomonas</taxon>
    </lineage>
</organism>
<dbReference type="GO" id="GO:0032259">
    <property type="term" value="P:methylation"/>
    <property type="evidence" value="ECO:0007669"/>
    <property type="project" value="UniProtKB-KW"/>
</dbReference>
<evidence type="ECO:0000256" key="1">
    <source>
        <dbReference type="ARBA" id="ARBA00004141"/>
    </source>
</evidence>
<dbReference type="AlphaFoldDB" id="A0A2V3PS87"/>
<evidence type="ECO:0000313" key="7">
    <source>
        <dbReference type="Proteomes" id="UP000247973"/>
    </source>
</evidence>
<accession>A0A2V3PS87</accession>